<dbReference type="EMBL" id="CAJVPY010012413">
    <property type="protein sequence ID" value="CAG8733936.1"/>
    <property type="molecule type" value="Genomic_DNA"/>
</dbReference>
<dbReference type="SUPFAM" id="SSF48097">
    <property type="entry name" value="Regulator of G-protein signaling, RGS"/>
    <property type="match status" value="1"/>
</dbReference>
<gene>
    <name evidence="3" type="ORF">DERYTH_LOCUS15375</name>
</gene>
<dbReference type="Proteomes" id="UP000789405">
    <property type="component" value="Unassembled WGS sequence"/>
</dbReference>
<evidence type="ECO:0000259" key="2">
    <source>
        <dbReference type="PROSITE" id="PS50132"/>
    </source>
</evidence>
<dbReference type="AlphaFoldDB" id="A0A9N9IGI1"/>
<accession>A0A9N9IGI1</accession>
<comment type="caution">
    <text evidence="3">The sequence shown here is derived from an EMBL/GenBank/DDBJ whole genome shotgun (WGS) entry which is preliminary data.</text>
</comment>
<keyword evidence="1" id="KW-0812">Transmembrane</keyword>
<dbReference type="OrthoDB" id="196547at2759"/>
<keyword evidence="4" id="KW-1185">Reference proteome</keyword>
<dbReference type="InterPro" id="IPR044926">
    <property type="entry name" value="RGS_subdomain_2"/>
</dbReference>
<organism evidence="3 4">
    <name type="scientific">Dentiscutata erythropus</name>
    <dbReference type="NCBI Taxonomy" id="1348616"/>
    <lineage>
        <taxon>Eukaryota</taxon>
        <taxon>Fungi</taxon>
        <taxon>Fungi incertae sedis</taxon>
        <taxon>Mucoromycota</taxon>
        <taxon>Glomeromycotina</taxon>
        <taxon>Glomeromycetes</taxon>
        <taxon>Diversisporales</taxon>
        <taxon>Gigasporaceae</taxon>
        <taxon>Dentiscutata</taxon>
    </lineage>
</organism>
<keyword evidence="1" id="KW-0472">Membrane</keyword>
<dbReference type="InterPro" id="IPR016137">
    <property type="entry name" value="RGS"/>
</dbReference>
<sequence>MFFIWEYSASGLRLYFRNFMFLWITPILSHILSITIPVWKSYKYYFDIPFHDKRISRSKRYKQFEEVLAHPDLFKLYKACAVACFCTELILFLEEYQYLKMLVAKYCTLMKKSFLPPLTSKLCMSDDEENLFIKERSILPPAFYIFTPCTKLIVETVSAASWIPFPYELRTDYRMFYDSYLDLNSDLAINFSGSIVNTVKNMIASDQFELSIYENAQEETLTLLYVNTFEKFLCMFESEIRSKKIFDN</sequence>
<feature type="transmembrane region" description="Helical" evidence="1">
    <location>
        <begin position="20"/>
        <end position="39"/>
    </location>
</feature>
<keyword evidence="1" id="KW-1133">Transmembrane helix</keyword>
<name>A0A9N9IGI1_9GLOM</name>
<dbReference type="InterPro" id="IPR036305">
    <property type="entry name" value="RGS_sf"/>
</dbReference>
<protein>
    <submittedName>
        <fullName evidence="3">13029_t:CDS:1</fullName>
    </submittedName>
</protein>
<evidence type="ECO:0000313" key="4">
    <source>
        <dbReference type="Proteomes" id="UP000789405"/>
    </source>
</evidence>
<proteinExistence type="predicted"/>
<dbReference type="PROSITE" id="PS50132">
    <property type="entry name" value="RGS"/>
    <property type="match status" value="1"/>
</dbReference>
<reference evidence="3" key="1">
    <citation type="submission" date="2021-06" db="EMBL/GenBank/DDBJ databases">
        <authorList>
            <person name="Kallberg Y."/>
            <person name="Tangrot J."/>
            <person name="Rosling A."/>
        </authorList>
    </citation>
    <scope>NUCLEOTIDE SEQUENCE</scope>
    <source>
        <strain evidence="3">MA453B</strain>
    </source>
</reference>
<feature type="domain" description="RGS" evidence="2">
    <location>
        <begin position="63"/>
        <end position="233"/>
    </location>
</feature>
<evidence type="ECO:0000256" key="1">
    <source>
        <dbReference type="SAM" id="Phobius"/>
    </source>
</evidence>
<evidence type="ECO:0000313" key="3">
    <source>
        <dbReference type="EMBL" id="CAG8733936.1"/>
    </source>
</evidence>
<dbReference type="Gene3D" id="1.10.167.10">
    <property type="entry name" value="Regulator of G-protein Signalling 4, domain 2"/>
    <property type="match status" value="1"/>
</dbReference>